<dbReference type="GO" id="GO:0071818">
    <property type="term" value="C:BAT3 complex"/>
    <property type="evidence" value="ECO:0007669"/>
    <property type="project" value="TreeGrafter"/>
</dbReference>
<proteinExistence type="inferred from homology"/>
<keyword evidence="4" id="KW-0963">Cytoplasm</keyword>
<keyword evidence="6" id="KW-1185">Reference proteome</keyword>
<dbReference type="GO" id="GO:0045048">
    <property type="term" value="P:protein insertion into ER membrane"/>
    <property type="evidence" value="ECO:0007669"/>
    <property type="project" value="InterPro"/>
</dbReference>
<accession>A0A183E2Q6</accession>
<evidence type="ECO:0000313" key="6">
    <source>
        <dbReference type="Proteomes" id="UP000271098"/>
    </source>
</evidence>
<dbReference type="EMBL" id="UYRT01082199">
    <property type="protein sequence ID" value="VDN25644.1"/>
    <property type="molecule type" value="Genomic_DNA"/>
</dbReference>
<dbReference type="WBParaSite" id="GPUH_0001526701-mRNA-1">
    <property type="protein sequence ID" value="GPUH_0001526701-mRNA-1"/>
    <property type="gene ID" value="GPUH_0001526701"/>
</dbReference>
<dbReference type="PANTHER" id="PTHR12875:SF0">
    <property type="entry name" value="GOLGI TO ER TRAFFIC PROTEIN 4 HOMOLOG"/>
    <property type="match status" value="1"/>
</dbReference>
<evidence type="ECO:0000256" key="1">
    <source>
        <dbReference type="ARBA" id="ARBA00004514"/>
    </source>
</evidence>
<sequence length="271" mass="31948">MSRIERKLEQCFERGDFYEAHQIYRTVYHRLVKEMTSAIDLAELFMTVLEKSKTPASPELLDRFQELFDRLPALLEKDLDTGSGQDRRKQYISLALKWTMAVAEKRSHQRRGHPALHRRIAKSLWHEGNYAVARNHFMHSDDMESFATFLVQYQQKFGYNSEKDLFIAQAFLQMLCNRRPKSASVLLPKYCQLHPEIASAFPYPLPLLNFLHFLLSCAINEKVCFYFYSPLRERSLFLRRIWMERRSNLISVSPYSSFCNILTIAVPITLH</sequence>
<evidence type="ECO:0000256" key="3">
    <source>
        <dbReference type="ARBA" id="ARBA00022448"/>
    </source>
</evidence>
<dbReference type="Proteomes" id="UP000271098">
    <property type="component" value="Unassembled WGS sequence"/>
</dbReference>
<evidence type="ECO:0000256" key="2">
    <source>
        <dbReference type="ARBA" id="ARBA00005351"/>
    </source>
</evidence>
<gene>
    <name evidence="5" type="ORF">GPUH_LOCUS15247</name>
</gene>
<evidence type="ECO:0000313" key="7">
    <source>
        <dbReference type="WBParaSite" id="GPUH_0001526701-mRNA-1"/>
    </source>
</evidence>
<reference evidence="5 6" key="2">
    <citation type="submission" date="2018-11" db="EMBL/GenBank/DDBJ databases">
        <authorList>
            <consortium name="Pathogen Informatics"/>
        </authorList>
    </citation>
    <scope>NUCLEOTIDE SEQUENCE [LARGE SCALE GENOMIC DNA]</scope>
</reference>
<dbReference type="Gene3D" id="1.25.40.10">
    <property type="entry name" value="Tetratricopeptide repeat domain"/>
    <property type="match status" value="1"/>
</dbReference>
<dbReference type="Pfam" id="PF04190">
    <property type="entry name" value="GET4"/>
    <property type="match status" value="1"/>
</dbReference>
<reference evidence="7" key="1">
    <citation type="submission" date="2016-06" db="UniProtKB">
        <authorList>
            <consortium name="WormBaseParasite"/>
        </authorList>
    </citation>
    <scope>IDENTIFICATION</scope>
</reference>
<evidence type="ECO:0000256" key="4">
    <source>
        <dbReference type="ARBA" id="ARBA00022490"/>
    </source>
</evidence>
<dbReference type="PANTHER" id="PTHR12875">
    <property type="entry name" value="GOLGI TO ER TRAFFIC PROTEIN 4 HOMOLOG"/>
    <property type="match status" value="1"/>
</dbReference>
<comment type="similarity">
    <text evidence="2">Belongs to the GET4 family.</text>
</comment>
<name>A0A183E2Q6_9BILA</name>
<organism evidence="7">
    <name type="scientific">Gongylonema pulchrum</name>
    <dbReference type="NCBI Taxonomy" id="637853"/>
    <lineage>
        <taxon>Eukaryota</taxon>
        <taxon>Metazoa</taxon>
        <taxon>Ecdysozoa</taxon>
        <taxon>Nematoda</taxon>
        <taxon>Chromadorea</taxon>
        <taxon>Rhabditida</taxon>
        <taxon>Spirurina</taxon>
        <taxon>Spiruromorpha</taxon>
        <taxon>Spiruroidea</taxon>
        <taxon>Gongylonematidae</taxon>
        <taxon>Gongylonema</taxon>
    </lineage>
</organism>
<dbReference type="OrthoDB" id="10252405at2759"/>
<protein>
    <submittedName>
        <fullName evidence="7">Golgi to ER traffic protein 4 homolog</fullName>
    </submittedName>
</protein>
<keyword evidence="3" id="KW-0813">Transport</keyword>
<comment type="subcellular location">
    <subcellularLocation>
        <location evidence="1">Cytoplasm</location>
        <location evidence="1">Cytosol</location>
    </subcellularLocation>
</comment>
<dbReference type="InterPro" id="IPR011990">
    <property type="entry name" value="TPR-like_helical_dom_sf"/>
</dbReference>
<dbReference type="FunFam" id="1.25.40.10:FF:000060">
    <property type="entry name" value="Golgi to ER traffic protein 4 homolog"/>
    <property type="match status" value="1"/>
</dbReference>
<evidence type="ECO:0000313" key="5">
    <source>
        <dbReference type="EMBL" id="VDN25644.1"/>
    </source>
</evidence>
<dbReference type="InterPro" id="IPR007317">
    <property type="entry name" value="GET4"/>
</dbReference>
<dbReference type="AlphaFoldDB" id="A0A183E2Q6"/>